<dbReference type="RefSeq" id="WP_160198825.1">
    <property type="nucleotide sequence ID" value="NZ_QXXA01000032.1"/>
</dbReference>
<dbReference type="Gene3D" id="1.10.260.40">
    <property type="entry name" value="lambda repressor-like DNA-binding domains"/>
    <property type="match status" value="1"/>
</dbReference>
<dbReference type="GO" id="GO:0003677">
    <property type="term" value="F:DNA binding"/>
    <property type="evidence" value="ECO:0007669"/>
    <property type="project" value="InterPro"/>
</dbReference>
<gene>
    <name evidence="2" type="ORF">D3Z33_16020</name>
</gene>
<protein>
    <submittedName>
        <fullName evidence="2">XRE family transcriptional regulator</fullName>
    </submittedName>
</protein>
<reference evidence="2 3" key="1">
    <citation type="submission" date="2018-08" db="EMBL/GenBank/DDBJ databases">
        <title>Murine metabolic-syndrome-specific gut microbial biobank.</title>
        <authorList>
            <person name="Liu C."/>
        </authorList>
    </citation>
    <scope>NUCLEOTIDE SEQUENCE [LARGE SCALE GENOMIC DNA]</scope>
    <source>
        <strain evidence="2 3">583</strain>
    </source>
</reference>
<evidence type="ECO:0000259" key="1">
    <source>
        <dbReference type="PROSITE" id="PS50943"/>
    </source>
</evidence>
<organism evidence="2 3">
    <name type="scientific">Senegalia massiliensis</name>
    <dbReference type="NCBI Taxonomy" id="1720316"/>
    <lineage>
        <taxon>Bacteria</taxon>
        <taxon>Bacillati</taxon>
        <taxon>Bacillota</taxon>
        <taxon>Clostridia</taxon>
        <taxon>Eubacteriales</taxon>
        <taxon>Clostridiaceae</taxon>
        <taxon>Senegalia</taxon>
    </lineage>
</organism>
<accession>A0A845R1R8</accession>
<dbReference type="CDD" id="cd00093">
    <property type="entry name" value="HTH_XRE"/>
    <property type="match status" value="1"/>
</dbReference>
<feature type="domain" description="HTH cro/C1-type" evidence="1">
    <location>
        <begin position="5"/>
        <end position="60"/>
    </location>
</feature>
<dbReference type="SUPFAM" id="SSF47413">
    <property type="entry name" value="lambda repressor-like DNA-binding domains"/>
    <property type="match status" value="1"/>
</dbReference>
<name>A0A845R1R8_9CLOT</name>
<dbReference type="Pfam" id="PF01381">
    <property type="entry name" value="HTH_3"/>
    <property type="match status" value="1"/>
</dbReference>
<comment type="caution">
    <text evidence="2">The sequence shown here is derived from an EMBL/GenBank/DDBJ whole genome shotgun (WGS) entry which is preliminary data.</text>
</comment>
<sequence length="75" mass="8502">MYENLRSIRNARNISALDMAEVLGLQTKAAYYKKESGNIRFSLEEAGKISKFLGMPIEDIFFDNEVAKTETNHTA</sequence>
<dbReference type="InterPro" id="IPR001387">
    <property type="entry name" value="Cro/C1-type_HTH"/>
</dbReference>
<evidence type="ECO:0000313" key="2">
    <source>
        <dbReference type="EMBL" id="NBI08360.1"/>
    </source>
</evidence>
<dbReference type="PROSITE" id="PS50943">
    <property type="entry name" value="HTH_CROC1"/>
    <property type="match status" value="1"/>
</dbReference>
<dbReference type="AlphaFoldDB" id="A0A845R1R8"/>
<proteinExistence type="predicted"/>
<dbReference type="SMART" id="SM00530">
    <property type="entry name" value="HTH_XRE"/>
    <property type="match status" value="1"/>
</dbReference>
<evidence type="ECO:0000313" key="3">
    <source>
        <dbReference type="Proteomes" id="UP000467132"/>
    </source>
</evidence>
<dbReference type="InterPro" id="IPR010982">
    <property type="entry name" value="Lambda_DNA-bd_dom_sf"/>
</dbReference>
<dbReference type="OrthoDB" id="48775at2"/>
<dbReference type="Proteomes" id="UP000467132">
    <property type="component" value="Unassembled WGS sequence"/>
</dbReference>
<keyword evidence="3" id="KW-1185">Reference proteome</keyword>
<dbReference type="EMBL" id="QXXA01000032">
    <property type="protein sequence ID" value="NBI08360.1"/>
    <property type="molecule type" value="Genomic_DNA"/>
</dbReference>